<evidence type="ECO:0000313" key="3">
    <source>
        <dbReference type="Proteomes" id="UP000269154"/>
    </source>
</evidence>
<evidence type="ECO:0000313" key="2">
    <source>
        <dbReference type="EMBL" id="RQH45712.1"/>
    </source>
</evidence>
<comment type="caution">
    <text evidence="2">The sequence shown here is derived from an EMBL/GenBank/DDBJ whole genome shotgun (WGS) entry which is preliminary data.</text>
</comment>
<feature type="repeat" description="TPR" evidence="1">
    <location>
        <begin position="91"/>
        <end position="124"/>
    </location>
</feature>
<dbReference type="SUPFAM" id="SSF48452">
    <property type="entry name" value="TPR-like"/>
    <property type="match status" value="1"/>
</dbReference>
<sequence length="311" mass="36312">MKSYTSHQNELKYLFQTGDRFYSIGQLETALKNFQRALEITRLINNQETRLNIVYRIGLVHRKIGEYSNALKYLELALELAKTIGNEAKIATIYNEKGEIYYLLKEYTTALKCYSQALIIFNKFKDIVGIGKTINHISTIYNLTELSTQSLEYSRKSLNIFQKLAQSAKNDKLTIKINESIALHNMGEAYFLISRPRQAQAFLELALEIRQKLWEDSLDRLALTIDNIPKIEKNHYSSYVYPQKMATYEQKEKDGFRRSIFAEYGKDLVKTLDLIEKVYKNLGLERQANNYHQQRIEISEKINSNSWLVTT</sequence>
<name>A0A3N6PCQ5_9CYAN</name>
<dbReference type="Pfam" id="PF13424">
    <property type="entry name" value="TPR_12"/>
    <property type="match status" value="1"/>
</dbReference>
<keyword evidence="3" id="KW-1185">Reference proteome</keyword>
<keyword evidence="1" id="KW-0802">TPR repeat</keyword>
<dbReference type="Pfam" id="PF13181">
    <property type="entry name" value="TPR_8"/>
    <property type="match status" value="1"/>
</dbReference>
<feature type="repeat" description="TPR" evidence="1">
    <location>
        <begin position="11"/>
        <end position="44"/>
    </location>
</feature>
<feature type="repeat" description="TPR" evidence="1">
    <location>
        <begin position="51"/>
        <end position="84"/>
    </location>
</feature>
<dbReference type="InterPro" id="IPR011990">
    <property type="entry name" value="TPR-like_helical_dom_sf"/>
</dbReference>
<dbReference type="PROSITE" id="PS50005">
    <property type="entry name" value="TPR"/>
    <property type="match status" value="3"/>
</dbReference>
<dbReference type="SMART" id="SM00028">
    <property type="entry name" value="TPR"/>
    <property type="match status" value="4"/>
</dbReference>
<proteinExistence type="predicted"/>
<reference evidence="2 3" key="1">
    <citation type="journal article" date="2018" name="ACS Chem. Biol.">
        <title>Ketoreductase domain dysfunction expands chemodiversity: malyngamide biosynthesis in the cyanobacterium Okeania hirsuta.</title>
        <authorList>
            <person name="Moss N.A."/>
            <person name="Leao T."/>
            <person name="Rankin M."/>
            <person name="McCullough T.M."/>
            <person name="Qu P."/>
            <person name="Korobeynikov A."/>
            <person name="Smith J.L."/>
            <person name="Gerwick L."/>
            <person name="Gerwick W.H."/>
        </authorList>
    </citation>
    <scope>NUCLEOTIDE SEQUENCE [LARGE SCALE GENOMIC DNA]</scope>
    <source>
        <strain evidence="2 3">PAB10Feb10-1</strain>
    </source>
</reference>
<dbReference type="RefSeq" id="WP_124146689.1">
    <property type="nucleotide sequence ID" value="NZ_CAWOKI010000188.1"/>
</dbReference>
<gene>
    <name evidence="2" type="ORF">D5R40_10375</name>
</gene>
<dbReference type="EMBL" id="RCBY01000044">
    <property type="protein sequence ID" value="RQH45712.1"/>
    <property type="molecule type" value="Genomic_DNA"/>
</dbReference>
<organism evidence="2 3">
    <name type="scientific">Okeania hirsuta</name>
    <dbReference type="NCBI Taxonomy" id="1458930"/>
    <lineage>
        <taxon>Bacteria</taxon>
        <taxon>Bacillati</taxon>
        <taxon>Cyanobacteriota</taxon>
        <taxon>Cyanophyceae</taxon>
        <taxon>Oscillatoriophycideae</taxon>
        <taxon>Oscillatoriales</taxon>
        <taxon>Microcoleaceae</taxon>
        <taxon>Okeania</taxon>
    </lineage>
</organism>
<dbReference type="Proteomes" id="UP000269154">
    <property type="component" value="Unassembled WGS sequence"/>
</dbReference>
<dbReference type="InterPro" id="IPR019734">
    <property type="entry name" value="TPR_rpt"/>
</dbReference>
<dbReference type="PANTHER" id="PTHR10098">
    <property type="entry name" value="RAPSYN-RELATED"/>
    <property type="match status" value="1"/>
</dbReference>
<evidence type="ECO:0000256" key="1">
    <source>
        <dbReference type="PROSITE-ProRule" id="PRU00339"/>
    </source>
</evidence>
<dbReference type="AlphaFoldDB" id="A0A3N6PCQ5"/>
<dbReference type="OrthoDB" id="441567at2"/>
<dbReference type="Gene3D" id="1.25.40.10">
    <property type="entry name" value="Tetratricopeptide repeat domain"/>
    <property type="match status" value="2"/>
</dbReference>
<protein>
    <submittedName>
        <fullName evidence="2">Tetratricopeptide repeat protein</fullName>
    </submittedName>
</protein>
<accession>A0A3N6PCQ5</accession>